<reference evidence="2" key="1">
    <citation type="journal article" date="2017" name="bioRxiv">
        <title>Conservation of a gene cluster reveals novel cercosporin biosynthetic mechanisms and extends production to the genus Colletotrichum.</title>
        <authorList>
            <person name="de Jonge R."/>
            <person name="Ebert M.K."/>
            <person name="Huitt-Roehl C.R."/>
            <person name="Pal P."/>
            <person name="Suttle J.C."/>
            <person name="Spanner R.E."/>
            <person name="Neubauer J.D."/>
            <person name="Jurick W.M.II."/>
            <person name="Stott K.A."/>
            <person name="Secor G.A."/>
            <person name="Thomma B.P.H.J."/>
            <person name="Van de Peer Y."/>
            <person name="Townsend C.A."/>
            <person name="Bolton M.D."/>
        </authorList>
    </citation>
    <scope>NUCLEOTIDE SEQUENCE [LARGE SCALE GENOMIC DNA]</scope>
    <source>
        <strain evidence="2">CBS538.71</strain>
    </source>
</reference>
<dbReference type="Proteomes" id="UP000237631">
    <property type="component" value="Unassembled WGS sequence"/>
</dbReference>
<gene>
    <name evidence="1" type="ORF">CBER1_08007</name>
</gene>
<dbReference type="OrthoDB" id="3641110at2759"/>
<evidence type="ECO:0000313" key="2">
    <source>
        <dbReference type="Proteomes" id="UP000237631"/>
    </source>
</evidence>
<dbReference type="AlphaFoldDB" id="A0A2S6CKZ2"/>
<sequence>MLPRAINQNDATRLFNKDKMLTNDELIQLADWYPNGELMQRANRSIVNRGGKSEEKTHGAAGSELNAALLKRARIGKHDDGEMRVCFRIRRAKSFKIKYGEDSEEYRRTWTAKQIAEANALAKKHGFGVLNPELASDRIKFSTTVSDNIKNFPFDNLEASDRTYEMYETWHNLIREGESKLTPDDLVHMYRTHSQLDELKLAISGMPKGDDRAIRILWLVTIFGWVLQSDGLTTDDEGQDRSNLMQNLLRVTADYTKLAKTLELIPLTGEGGLVYSVFYGHHMLSHLYPLRSYHLHLGLFIREFLSDKNEERVAMQEFIDQKDMEGATLPESADSLDSFMATVTKAALATWLKSDPTWNHREPLFSSIEIAAKMRFDPPIYPDEDASGWDFSTLSSEGEKDQGDD</sequence>
<comment type="caution">
    <text evidence="1">The sequence shown here is derived from an EMBL/GenBank/DDBJ whole genome shotgun (WGS) entry which is preliminary data.</text>
</comment>
<evidence type="ECO:0000313" key="1">
    <source>
        <dbReference type="EMBL" id="PPJ60407.1"/>
    </source>
</evidence>
<proteinExistence type="predicted"/>
<keyword evidence="2" id="KW-1185">Reference proteome</keyword>
<accession>A0A2S6CKZ2</accession>
<organism evidence="1 2">
    <name type="scientific">Cercospora berteroae</name>
    <dbReference type="NCBI Taxonomy" id="357750"/>
    <lineage>
        <taxon>Eukaryota</taxon>
        <taxon>Fungi</taxon>
        <taxon>Dikarya</taxon>
        <taxon>Ascomycota</taxon>
        <taxon>Pezizomycotina</taxon>
        <taxon>Dothideomycetes</taxon>
        <taxon>Dothideomycetidae</taxon>
        <taxon>Mycosphaerellales</taxon>
        <taxon>Mycosphaerellaceae</taxon>
        <taxon>Cercospora</taxon>
    </lineage>
</organism>
<name>A0A2S6CKZ2_9PEZI</name>
<dbReference type="EMBL" id="PNEN01000282">
    <property type="protein sequence ID" value="PPJ60407.1"/>
    <property type="molecule type" value="Genomic_DNA"/>
</dbReference>
<protein>
    <submittedName>
        <fullName evidence="1">Uncharacterized protein</fullName>
    </submittedName>
</protein>